<feature type="region of interest" description="Disordered" evidence="1">
    <location>
        <begin position="1"/>
        <end position="30"/>
    </location>
</feature>
<organism evidence="2 3">
    <name type="scientific">Phytophthora fragariae</name>
    <dbReference type="NCBI Taxonomy" id="53985"/>
    <lineage>
        <taxon>Eukaryota</taxon>
        <taxon>Sar</taxon>
        <taxon>Stramenopiles</taxon>
        <taxon>Oomycota</taxon>
        <taxon>Peronosporomycetes</taxon>
        <taxon>Peronosporales</taxon>
        <taxon>Peronosporaceae</taxon>
        <taxon>Phytophthora</taxon>
    </lineage>
</organism>
<dbReference type="EMBL" id="QXFY01006492">
    <property type="protein sequence ID" value="KAE9268607.1"/>
    <property type="molecule type" value="Genomic_DNA"/>
</dbReference>
<evidence type="ECO:0000313" key="3">
    <source>
        <dbReference type="Proteomes" id="UP000486351"/>
    </source>
</evidence>
<sequence>MGMEDPSASQTHSLPEQLARLDATEPARVQRTHCATDDGQLAHLPADIRNMPILAGNRDLISDAH</sequence>
<protein>
    <submittedName>
        <fullName evidence="2">Uncharacterized protein</fullName>
    </submittedName>
</protein>
<evidence type="ECO:0000256" key="1">
    <source>
        <dbReference type="SAM" id="MobiDB-lite"/>
    </source>
</evidence>
<proteinExistence type="predicted"/>
<evidence type="ECO:0000313" key="2">
    <source>
        <dbReference type="EMBL" id="KAE9268607.1"/>
    </source>
</evidence>
<reference evidence="2 3" key="1">
    <citation type="submission" date="2018-09" db="EMBL/GenBank/DDBJ databases">
        <title>Genomic investigation of the strawberry pathogen Phytophthora fragariae indicates pathogenicity is determined by transcriptional variation in three key races.</title>
        <authorList>
            <person name="Adams T.M."/>
            <person name="Armitage A.D."/>
            <person name="Sobczyk M.K."/>
            <person name="Bates H.J."/>
            <person name="Dunwell J.M."/>
            <person name="Nellist C.F."/>
            <person name="Harrison R.J."/>
        </authorList>
    </citation>
    <scope>NUCLEOTIDE SEQUENCE [LARGE SCALE GENOMIC DNA]</scope>
    <source>
        <strain evidence="2 3">NOV-77</strain>
    </source>
</reference>
<comment type="caution">
    <text evidence="2">The sequence shown here is derived from an EMBL/GenBank/DDBJ whole genome shotgun (WGS) entry which is preliminary data.</text>
</comment>
<dbReference type="AlphaFoldDB" id="A0A6G0Q3R9"/>
<name>A0A6G0Q3R9_9STRA</name>
<dbReference type="Proteomes" id="UP000486351">
    <property type="component" value="Unassembled WGS sequence"/>
</dbReference>
<accession>A0A6G0Q3R9</accession>
<gene>
    <name evidence="2" type="ORF">PF008_g31080</name>
</gene>